<evidence type="ECO:0000259" key="1">
    <source>
        <dbReference type="PROSITE" id="PS50206"/>
    </source>
</evidence>
<name>A0ABW1U770_9BURK</name>
<protein>
    <submittedName>
        <fullName evidence="2">Rhodanese-like domain-containing protein</fullName>
    </submittedName>
</protein>
<comment type="caution">
    <text evidence="2">The sequence shown here is derived from an EMBL/GenBank/DDBJ whole genome shotgun (WGS) entry which is preliminary data.</text>
</comment>
<accession>A0ABW1U770</accession>
<dbReference type="InterPro" id="IPR050229">
    <property type="entry name" value="GlpE_sulfurtransferase"/>
</dbReference>
<dbReference type="EMBL" id="JBHSRS010000084">
    <property type="protein sequence ID" value="MFC6284747.1"/>
    <property type="molecule type" value="Genomic_DNA"/>
</dbReference>
<dbReference type="RefSeq" id="WP_371434976.1">
    <property type="nucleotide sequence ID" value="NZ_JBHSRS010000084.1"/>
</dbReference>
<dbReference type="Proteomes" id="UP001596270">
    <property type="component" value="Unassembled WGS sequence"/>
</dbReference>
<gene>
    <name evidence="2" type="ORF">ACFQND_26270</name>
</gene>
<reference evidence="3" key="1">
    <citation type="journal article" date="2019" name="Int. J. Syst. Evol. Microbiol.">
        <title>The Global Catalogue of Microorganisms (GCM) 10K type strain sequencing project: providing services to taxonomists for standard genome sequencing and annotation.</title>
        <authorList>
            <consortium name="The Broad Institute Genomics Platform"/>
            <consortium name="The Broad Institute Genome Sequencing Center for Infectious Disease"/>
            <person name="Wu L."/>
            <person name="Ma J."/>
        </authorList>
    </citation>
    <scope>NUCLEOTIDE SEQUENCE [LARGE SCALE GENOMIC DNA]</scope>
    <source>
        <strain evidence="3">CCUG 39402</strain>
    </source>
</reference>
<feature type="domain" description="Rhodanese" evidence="1">
    <location>
        <begin position="45"/>
        <end position="135"/>
    </location>
</feature>
<dbReference type="SMART" id="SM00450">
    <property type="entry name" value="RHOD"/>
    <property type="match status" value="1"/>
</dbReference>
<dbReference type="PANTHER" id="PTHR43031">
    <property type="entry name" value="FAD-DEPENDENT OXIDOREDUCTASE"/>
    <property type="match status" value="1"/>
</dbReference>
<dbReference type="CDD" id="cd00158">
    <property type="entry name" value="RHOD"/>
    <property type="match status" value="1"/>
</dbReference>
<dbReference type="InterPro" id="IPR001763">
    <property type="entry name" value="Rhodanese-like_dom"/>
</dbReference>
<dbReference type="SUPFAM" id="SSF52821">
    <property type="entry name" value="Rhodanese/Cell cycle control phosphatase"/>
    <property type="match status" value="1"/>
</dbReference>
<organism evidence="2 3">
    <name type="scientific">Polaromonas aquatica</name>
    <dbReference type="NCBI Taxonomy" id="332657"/>
    <lineage>
        <taxon>Bacteria</taxon>
        <taxon>Pseudomonadati</taxon>
        <taxon>Pseudomonadota</taxon>
        <taxon>Betaproteobacteria</taxon>
        <taxon>Burkholderiales</taxon>
        <taxon>Comamonadaceae</taxon>
        <taxon>Polaromonas</taxon>
    </lineage>
</organism>
<dbReference type="Pfam" id="PF00581">
    <property type="entry name" value="Rhodanese"/>
    <property type="match status" value="1"/>
</dbReference>
<dbReference type="Gene3D" id="3.40.250.10">
    <property type="entry name" value="Rhodanese-like domain"/>
    <property type="match status" value="1"/>
</dbReference>
<sequence length="136" mass="14139">MKFLIDNWMLIAIALASGGMLIWPMIASGMNAGALSASGAVQLINREKAVVVDVSEAEEFAAGHVGGAKNVPFSQLEEKLPATVKNKALPLILVCATGARANRAVAVAKKLGYEQAQALGGGLKAWKDANLPIEKA</sequence>
<proteinExistence type="predicted"/>
<keyword evidence="3" id="KW-1185">Reference proteome</keyword>
<evidence type="ECO:0000313" key="3">
    <source>
        <dbReference type="Proteomes" id="UP001596270"/>
    </source>
</evidence>
<evidence type="ECO:0000313" key="2">
    <source>
        <dbReference type="EMBL" id="MFC6284747.1"/>
    </source>
</evidence>
<dbReference type="PANTHER" id="PTHR43031:SF18">
    <property type="entry name" value="RHODANESE-RELATED SULFURTRANSFERASES"/>
    <property type="match status" value="1"/>
</dbReference>
<dbReference type="InterPro" id="IPR036873">
    <property type="entry name" value="Rhodanese-like_dom_sf"/>
</dbReference>
<dbReference type="PROSITE" id="PS50206">
    <property type="entry name" value="RHODANESE_3"/>
    <property type="match status" value="1"/>
</dbReference>